<dbReference type="InterPro" id="IPR005381">
    <property type="entry name" value="Znf-XS_domain"/>
</dbReference>
<feature type="domain" description="XS" evidence="3">
    <location>
        <begin position="117"/>
        <end position="186"/>
    </location>
</feature>
<keyword evidence="2" id="KW-0943">RNA-mediated gene silencing</keyword>
<dbReference type="Pfam" id="PF03468">
    <property type="entry name" value="XS"/>
    <property type="match status" value="1"/>
</dbReference>
<sequence length="209" mass="23525">MAKRAHSSSEDDSDFSEYDVDEWTETLYKSLRNGGHEVQVNGNKFTCPFCEGGKKSKFEYVELLQHANGASGLGKHSMQKRANHLALARYLQNDLAPVARAEIDVPAVHHAEVVVDPFQYHNPHDHFGHLGITIVHFRIGLHGLTDALAFNKVYKNDHNGKHDWVGYVPHDDSLYVWVAQEDDYESTGIFGRNLRKYGGIKSLGKILSP</sequence>
<reference evidence="5" key="1">
    <citation type="submission" date="2023-03" db="EMBL/GenBank/DDBJ databases">
        <authorList>
            <person name="Julca I."/>
        </authorList>
    </citation>
    <scope>NUCLEOTIDE SEQUENCE</scope>
</reference>
<feature type="domain" description="Zinc finger-XS" evidence="4">
    <location>
        <begin position="47"/>
        <end position="88"/>
    </location>
</feature>
<dbReference type="PANTHER" id="PTHR21596:SF3">
    <property type="entry name" value="FACTOR OF DNA METHYLATION 1-RELATED"/>
    <property type="match status" value="1"/>
</dbReference>
<dbReference type="PANTHER" id="PTHR21596">
    <property type="entry name" value="RIBONUCLEASE P SUBUNIT P38"/>
    <property type="match status" value="1"/>
</dbReference>
<dbReference type="EMBL" id="OX459119">
    <property type="protein sequence ID" value="CAI9095244.1"/>
    <property type="molecule type" value="Genomic_DNA"/>
</dbReference>
<accession>A0AAV1CKS8</accession>
<dbReference type="Pfam" id="PF03470">
    <property type="entry name" value="zf-XS"/>
    <property type="match status" value="1"/>
</dbReference>
<dbReference type="GO" id="GO:0080188">
    <property type="term" value="P:gene silencing by siRNA-directed DNA methylation"/>
    <property type="evidence" value="ECO:0007669"/>
    <property type="project" value="InterPro"/>
</dbReference>
<dbReference type="InterPro" id="IPR005380">
    <property type="entry name" value="XS_domain"/>
</dbReference>
<proteinExistence type="predicted"/>
<evidence type="ECO:0000313" key="6">
    <source>
        <dbReference type="Proteomes" id="UP001161247"/>
    </source>
</evidence>
<evidence type="ECO:0000256" key="1">
    <source>
        <dbReference type="ARBA" id="ARBA00023054"/>
    </source>
</evidence>
<evidence type="ECO:0000259" key="4">
    <source>
        <dbReference type="Pfam" id="PF03470"/>
    </source>
</evidence>
<dbReference type="Proteomes" id="UP001161247">
    <property type="component" value="Chromosome 2"/>
</dbReference>
<organism evidence="5 6">
    <name type="scientific">Oldenlandia corymbosa var. corymbosa</name>
    <dbReference type="NCBI Taxonomy" id="529605"/>
    <lineage>
        <taxon>Eukaryota</taxon>
        <taxon>Viridiplantae</taxon>
        <taxon>Streptophyta</taxon>
        <taxon>Embryophyta</taxon>
        <taxon>Tracheophyta</taxon>
        <taxon>Spermatophyta</taxon>
        <taxon>Magnoliopsida</taxon>
        <taxon>eudicotyledons</taxon>
        <taxon>Gunneridae</taxon>
        <taxon>Pentapetalae</taxon>
        <taxon>asterids</taxon>
        <taxon>lamiids</taxon>
        <taxon>Gentianales</taxon>
        <taxon>Rubiaceae</taxon>
        <taxon>Rubioideae</taxon>
        <taxon>Spermacoceae</taxon>
        <taxon>Hedyotis-Oldenlandia complex</taxon>
        <taxon>Oldenlandia</taxon>
    </lineage>
</organism>
<evidence type="ECO:0000313" key="5">
    <source>
        <dbReference type="EMBL" id="CAI9095244.1"/>
    </source>
</evidence>
<gene>
    <name evidence="5" type="ORF">OLC1_LOCUS6257</name>
</gene>
<name>A0AAV1CKS8_OLDCO</name>
<protein>
    <submittedName>
        <fullName evidence="5">OLC1v1031142C1</fullName>
    </submittedName>
</protein>
<evidence type="ECO:0000259" key="3">
    <source>
        <dbReference type="Pfam" id="PF03468"/>
    </source>
</evidence>
<dbReference type="InterPro" id="IPR045177">
    <property type="entry name" value="FDM1-5/IDN2"/>
</dbReference>
<dbReference type="Gene3D" id="3.30.70.2890">
    <property type="entry name" value="XS domain"/>
    <property type="match status" value="1"/>
</dbReference>
<evidence type="ECO:0000256" key="2">
    <source>
        <dbReference type="ARBA" id="ARBA00023158"/>
    </source>
</evidence>
<keyword evidence="1" id="KW-0175">Coiled coil</keyword>
<dbReference type="AlphaFoldDB" id="A0AAV1CKS8"/>
<dbReference type="InterPro" id="IPR038588">
    <property type="entry name" value="XS_domain_sf"/>
</dbReference>
<keyword evidence="6" id="KW-1185">Reference proteome</keyword>